<keyword evidence="5 8" id="KW-0378">Hydrolase</keyword>
<dbReference type="AlphaFoldDB" id="A0A1H5WY52"/>
<evidence type="ECO:0000313" key="10">
    <source>
        <dbReference type="EMBL" id="SEG04434.1"/>
    </source>
</evidence>
<evidence type="ECO:0000313" key="11">
    <source>
        <dbReference type="Proteomes" id="UP000236728"/>
    </source>
</evidence>
<dbReference type="Gene3D" id="3.40.50.1010">
    <property type="entry name" value="5'-nuclease"/>
    <property type="match status" value="1"/>
</dbReference>
<dbReference type="PANTHER" id="PTHR33653">
    <property type="entry name" value="RIBONUCLEASE VAPC2"/>
    <property type="match status" value="1"/>
</dbReference>
<dbReference type="InterPro" id="IPR022907">
    <property type="entry name" value="VapC_family"/>
</dbReference>
<dbReference type="RefSeq" id="WP_103932675.1">
    <property type="nucleotide sequence ID" value="NZ_FNVA01000002.1"/>
</dbReference>
<dbReference type="GO" id="GO:0016787">
    <property type="term" value="F:hydrolase activity"/>
    <property type="evidence" value="ECO:0007669"/>
    <property type="project" value="UniProtKB-KW"/>
</dbReference>
<dbReference type="GO" id="GO:0090729">
    <property type="term" value="F:toxin activity"/>
    <property type="evidence" value="ECO:0007669"/>
    <property type="project" value="UniProtKB-KW"/>
</dbReference>
<feature type="domain" description="PIN" evidence="9">
    <location>
        <begin position="1"/>
        <end position="124"/>
    </location>
</feature>
<organism evidence="10 11">
    <name type="scientific">Bryocella elongata</name>
    <dbReference type="NCBI Taxonomy" id="863522"/>
    <lineage>
        <taxon>Bacteria</taxon>
        <taxon>Pseudomonadati</taxon>
        <taxon>Acidobacteriota</taxon>
        <taxon>Terriglobia</taxon>
        <taxon>Terriglobales</taxon>
        <taxon>Acidobacteriaceae</taxon>
        <taxon>Bryocella</taxon>
    </lineage>
</organism>
<evidence type="ECO:0000256" key="1">
    <source>
        <dbReference type="ARBA" id="ARBA00001946"/>
    </source>
</evidence>
<dbReference type="InterPro" id="IPR050556">
    <property type="entry name" value="Type_II_TA_system_RNase"/>
</dbReference>
<dbReference type="EMBL" id="FNVA01000002">
    <property type="protein sequence ID" value="SEG04434.1"/>
    <property type="molecule type" value="Genomic_DNA"/>
</dbReference>
<dbReference type="Proteomes" id="UP000236728">
    <property type="component" value="Unassembled WGS sequence"/>
</dbReference>
<dbReference type="PANTHER" id="PTHR33653:SF1">
    <property type="entry name" value="RIBONUCLEASE VAPC2"/>
    <property type="match status" value="1"/>
</dbReference>
<name>A0A1H5WY52_9BACT</name>
<evidence type="ECO:0000256" key="8">
    <source>
        <dbReference type="HAMAP-Rule" id="MF_00265"/>
    </source>
</evidence>
<evidence type="ECO:0000256" key="2">
    <source>
        <dbReference type="ARBA" id="ARBA00022649"/>
    </source>
</evidence>
<dbReference type="CDD" id="cd09871">
    <property type="entry name" value="PIN_MtVapC28-VapC30-like"/>
    <property type="match status" value="1"/>
</dbReference>
<comment type="cofactor">
    <cofactor evidence="1 8">
        <name>Mg(2+)</name>
        <dbReference type="ChEBI" id="CHEBI:18420"/>
    </cofactor>
</comment>
<accession>A0A1H5WY52</accession>
<keyword evidence="4 8" id="KW-0479">Metal-binding</keyword>
<evidence type="ECO:0000259" key="9">
    <source>
        <dbReference type="Pfam" id="PF01850"/>
    </source>
</evidence>
<dbReference type="GO" id="GO:0000287">
    <property type="term" value="F:magnesium ion binding"/>
    <property type="evidence" value="ECO:0007669"/>
    <property type="project" value="UniProtKB-UniRule"/>
</dbReference>
<keyword evidence="3 8" id="KW-0540">Nuclease</keyword>
<keyword evidence="11" id="KW-1185">Reference proteome</keyword>
<dbReference type="InterPro" id="IPR002716">
    <property type="entry name" value="PIN_dom"/>
</dbReference>
<evidence type="ECO:0000256" key="7">
    <source>
        <dbReference type="ARBA" id="ARBA00038093"/>
    </source>
</evidence>
<dbReference type="OrthoDB" id="32625at2"/>
<dbReference type="HAMAP" id="MF_00265">
    <property type="entry name" value="VapC_Nob1"/>
    <property type="match status" value="1"/>
</dbReference>
<dbReference type="SUPFAM" id="SSF88723">
    <property type="entry name" value="PIN domain-like"/>
    <property type="match status" value="1"/>
</dbReference>
<protein>
    <recommendedName>
        <fullName evidence="8">Ribonuclease VapC</fullName>
        <shortName evidence="8">RNase VapC</shortName>
        <ecNumber evidence="8">3.1.-.-</ecNumber>
    </recommendedName>
    <alternativeName>
        <fullName evidence="8">Toxin VapC</fullName>
    </alternativeName>
</protein>
<dbReference type="GO" id="GO:0004540">
    <property type="term" value="F:RNA nuclease activity"/>
    <property type="evidence" value="ECO:0007669"/>
    <property type="project" value="InterPro"/>
</dbReference>
<proteinExistence type="inferred from homology"/>
<sequence length="128" mass="14098">MVIDTPVLIAIMRREDEAQAFLRMIADASPVSLSAASYFEACMVIAGSKDDGALQRLDVLIETSDIEIQPVTREDAELARDAFLRFGKGRHPAGLNFGDCFSYALAKRLNEPLLFKGDDFSKTDVQPT</sequence>
<reference evidence="10 11" key="1">
    <citation type="submission" date="2016-10" db="EMBL/GenBank/DDBJ databases">
        <authorList>
            <person name="de Groot N.N."/>
        </authorList>
    </citation>
    <scope>NUCLEOTIDE SEQUENCE [LARGE SCALE GENOMIC DNA]</scope>
    <source>
        <strain evidence="10 11">DSM 22489</strain>
    </source>
</reference>
<evidence type="ECO:0000256" key="6">
    <source>
        <dbReference type="ARBA" id="ARBA00022842"/>
    </source>
</evidence>
<evidence type="ECO:0000256" key="4">
    <source>
        <dbReference type="ARBA" id="ARBA00022723"/>
    </source>
</evidence>
<dbReference type="EC" id="3.1.-.-" evidence="8"/>
<keyword evidence="6 8" id="KW-0460">Magnesium</keyword>
<keyword evidence="2 8" id="KW-1277">Toxin-antitoxin system</keyword>
<dbReference type="Pfam" id="PF01850">
    <property type="entry name" value="PIN"/>
    <property type="match status" value="1"/>
</dbReference>
<feature type="binding site" evidence="8">
    <location>
        <position position="4"/>
    </location>
    <ligand>
        <name>Mg(2+)</name>
        <dbReference type="ChEBI" id="CHEBI:18420"/>
    </ligand>
</feature>
<keyword evidence="8" id="KW-0800">Toxin</keyword>
<feature type="binding site" evidence="8">
    <location>
        <position position="99"/>
    </location>
    <ligand>
        <name>Mg(2+)</name>
        <dbReference type="ChEBI" id="CHEBI:18420"/>
    </ligand>
</feature>
<gene>
    <name evidence="8" type="primary">vapC</name>
    <name evidence="10" type="ORF">SAMN05421819_1796</name>
</gene>
<evidence type="ECO:0000256" key="3">
    <source>
        <dbReference type="ARBA" id="ARBA00022722"/>
    </source>
</evidence>
<comment type="similarity">
    <text evidence="7 8">Belongs to the PINc/VapC protein family.</text>
</comment>
<evidence type="ECO:0000256" key="5">
    <source>
        <dbReference type="ARBA" id="ARBA00022801"/>
    </source>
</evidence>
<comment type="function">
    <text evidence="8">Toxic component of a toxin-antitoxin (TA) system. An RNase.</text>
</comment>
<dbReference type="InterPro" id="IPR029060">
    <property type="entry name" value="PIN-like_dom_sf"/>
</dbReference>